<evidence type="ECO:0000259" key="8">
    <source>
        <dbReference type="PROSITE" id="PS52027"/>
    </source>
</evidence>
<accession>A0A6F9DXH7</accession>
<feature type="region of interest" description="Disordered" evidence="7">
    <location>
        <begin position="85"/>
        <end position="143"/>
    </location>
</feature>
<feature type="domain" description="C2HC/C3H-type" evidence="8">
    <location>
        <begin position="258"/>
        <end position="287"/>
    </location>
</feature>
<keyword evidence="5" id="KW-0175">Coiled coil</keyword>
<evidence type="ECO:0000313" key="9">
    <source>
        <dbReference type="EMBL" id="CAB3267871.1"/>
    </source>
</evidence>
<evidence type="ECO:0000256" key="7">
    <source>
        <dbReference type="SAM" id="MobiDB-lite"/>
    </source>
</evidence>
<feature type="region of interest" description="Disordered" evidence="7">
    <location>
        <begin position="1"/>
        <end position="26"/>
    </location>
</feature>
<feature type="compositionally biased region" description="Low complexity" evidence="7">
    <location>
        <begin position="193"/>
        <end position="202"/>
    </location>
</feature>
<dbReference type="EMBL" id="LR792009">
    <property type="protein sequence ID" value="CAB3267871.1"/>
    <property type="molecule type" value="mRNA"/>
</dbReference>
<feature type="compositionally biased region" description="Basic and acidic residues" evidence="7">
    <location>
        <begin position="383"/>
        <end position="393"/>
    </location>
</feature>
<organism evidence="9">
    <name type="scientific">Phallusia mammillata</name>
    <dbReference type="NCBI Taxonomy" id="59560"/>
    <lineage>
        <taxon>Eukaryota</taxon>
        <taxon>Metazoa</taxon>
        <taxon>Chordata</taxon>
        <taxon>Tunicata</taxon>
        <taxon>Ascidiacea</taxon>
        <taxon>Phlebobranchia</taxon>
        <taxon>Ascidiidae</taxon>
        <taxon>Phallusia</taxon>
    </lineage>
</organism>
<feature type="region of interest" description="Disordered" evidence="7">
    <location>
        <begin position="383"/>
        <end position="407"/>
    </location>
</feature>
<feature type="compositionally biased region" description="Basic residues" evidence="7">
    <location>
        <begin position="397"/>
        <end position="407"/>
    </location>
</feature>
<proteinExistence type="evidence at transcript level"/>
<dbReference type="Pfam" id="PF13913">
    <property type="entry name" value="zf-C2HC_2"/>
    <property type="match status" value="2"/>
</dbReference>
<dbReference type="PROSITE" id="PS52027">
    <property type="entry name" value="ZF_C2HC_C3H"/>
    <property type="match status" value="2"/>
</dbReference>
<keyword evidence="4" id="KW-0862">Zinc</keyword>
<comment type="similarity">
    <text evidence="1">Belongs to the ZC2HC1 family.</text>
</comment>
<evidence type="ECO:0000256" key="2">
    <source>
        <dbReference type="ARBA" id="ARBA00022723"/>
    </source>
</evidence>
<evidence type="ECO:0000256" key="6">
    <source>
        <dbReference type="PROSITE-ProRule" id="PRU01371"/>
    </source>
</evidence>
<protein>
    <submittedName>
        <fullName evidence="9">Zinc finger C2HC domain-containing protein 1C-like</fullName>
    </submittedName>
</protein>
<feature type="compositionally biased region" description="Polar residues" evidence="7">
    <location>
        <begin position="203"/>
        <end position="234"/>
    </location>
</feature>
<feature type="compositionally biased region" description="Polar residues" evidence="7">
    <location>
        <begin position="123"/>
        <end position="143"/>
    </location>
</feature>
<gene>
    <name evidence="9" type="primary">Zc2hc1c</name>
</gene>
<feature type="compositionally biased region" description="Basic and acidic residues" evidence="7">
    <location>
        <begin position="87"/>
        <end position="97"/>
    </location>
</feature>
<evidence type="ECO:0000256" key="3">
    <source>
        <dbReference type="ARBA" id="ARBA00022771"/>
    </source>
</evidence>
<sequence>MQLQKLNKRHQEHGLPQNETKASKEELSDFQKWQNAQDMERQMRLNKYNQNHSDNSGFSIPVNVSTTEIDCEPFSFKPKLHQSDAFQKLDRTRDTAGRKKKKPKPNRLEILRHRIATPDSMDDSLTSNGLMSNGDQNIASPENVRLDQTYSKQLGMSEQMKIYQNNLKVKESRQSEVMAGFQKPVLVRRDTRSTASSRTSTRNAFSPQVKPVSSGSGNKYQQNWKGQQQTQETSHGTDRLVIHDQRSSEPVSEYEEIQLVPCNICGRKFKVERLSQHKVVCSKTAGKKRKVFNMANARKKGTELEGFSAVRGSSKTVPTAPKSSWRSKHEDFINTIRHAKQISVYVAEGGKITDLPPPPPSLNPDYIQCQYCERRFAPKVAERHIPKCKETKSRPPPPKKRQPNRKR</sequence>
<evidence type="ECO:0000256" key="4">
    <source>
        <dbReference type="ARBA" id="ARBA00022833"/>
    </source>
</evidence>
<dbReference type="PANTHER" id="PTHR14649:SF1">
    <property type="entry name" value="ZINC FINGER C2HC DOMAIN-CONTAINING PROTEIN 1C"/>
    <property type="match status" value="1"/>
</dbReference>
<dbReference type="PANTHER" id="PTHR14649">
    <property type="entry name" value="ZINC FINGER C2HC DOMAIN-CONTAINING PROTEIN 1C"/>
    <property type="match status" value="1"/>
</dbReference>
<feature type="region of interest" description="Disordered" evidence="7">
    <location>
        <begin position="188"/>
        <end position="238"/>
    </location>
</feature>
<feature type="compositionally biased region" description="Basic residues" evidence="7">
    <location>
        <begin position="1"/>
        <end position="11"/>
    </location>
</feature>
<dbReference type="Gene3D" id="3.30.160.60">
    <property type="entry name" value="Classic Zinc Finger"/>
    <property type="match status" value="2"/>
</dbReference>
<dbReference type="InterPro" id="IPR049899">
    <property type="entry name" value="Znf_C2HC_C3H"/>
</dbReference>
<keyword evidence="3 6" id="KW-0863">Zinc-finger</keyword>
<reference evidence="9" key="1">
    <citation type="submission" date="2020-04" db="EMBL/GenBank/DDBJ databases">
        <authorList>
            <person name="Neveu A P."/>
        </authorList>
    </citation>
    <scope>NUCLEOTIDE SEQUENCE</scope>
    <source>
        <tissue evidence="9">Whole embryo</tissue>
    </source>
</reference>
<dbReference type="AlphaFoldDB" id="A0A6F9DXH7"/>
<dbReference type="GO" id="GO:0008270">
    <property type="term" value="F:zinc ion binding"/>
    <property type="evidence" value="ECO:0007669"/>
    <property type="project" value="UniProtKB-KW"/>
</dbReference>
<dbReference type="InterPro" id="IPR026104">
    <property type="entry name" value="ZNF_C2HC_dom_1C"/>
</dbReference>
<keyword evidence="2" id="KW-0479">Metal-binding</keyword>
<name>A0A6F9DXH7_9ASCI</name>
<evidence type="ECO:0000256" key="5">
    <source>
        <dbReference type="ARBA" id="ARBA00023054"/>
    </source>
</evidence>
<evidence type="ECO:0000256" key="1">
    <source>
        <dbReference type="ARBA" id="ARBA00010843"/>
    </source>
</evidence>
<feature type="domain" description="C2HC/C3H-type" evidence="8">
    <location>
        <begin position="365"/>
        <end position="394"/>
    </location>
</feature>